<reference evidence="1" key="1">
    <citation type="submission" date="2022-10" db="EMBL/GenBank/DDBJ databases">
        <title>Luteolibacter sp. GHJ8, whole genome shotgun sequencing project.</title>
        <authorList>
            <person name="Zhao G."/>
            <person name="Shen L."/>
        </authorList>
    </citation>
    <scope>NUCLEOTIDE SEQUENCE</scope>
    <source>
        <strain evidence="1">GHJ8</strain>
    </source>
</reference>
<evidence type="ECO:0000313" key="1">
    <source>
        <dbReference type="EMBL" id="MCW1916006.1"/>
    </source>
</evidence>
<protein>
    <recommendedName>
        <fullName evidence="3">Trypsin-like peptidase</fullName>
    </recommendedName>
</protein>
<evidence type="ECO:0008006" key="3">
    <source>
        <dbReference type="Google" id="ProtNLM"/>
    </source>
</evidence>
<organism evidence="1 2">
    <name type="scientific">Luteolibacter rhizosphaerae</name>
    <dbReference type="NCBI Taxonomy" id="2989719"/>
    <lineage>
        <taxon>Bacteria</taxon>
        <taxon>Pseudomonadati</taxon>
        <taxon>Verrucomicrobiota</taxon>
        <taxon>Verrucomicrobiia</taxon>
        <taxon>Verrucomicrobiales</taxon>
        <taxon>Verrucomicrobiaceae</taxon>
        <taxon>Luteolibacter</taxon>
    </lineage>
</organism>
<dbReference type="Proteomes" id="UP001165653">
    <property type="component" value="Unassembled WGS sequence"/>
</dbReference>
<dbReference type="SUPFAM" id="SSF50494">
    <property type="entry name" value="Trypsin-like serine proteases"/>
    <property type="match status" value="1"/>
</dbReference>
<accession>A0ABT3G926</accession>
<keyword evidence="2" id="KW-1185">Reference proteome</keyword>
<dbReference type="RefSeq" id="WP_264515570.1">
    <property type="nucleotide sequence ID" value="NZ_JAPDDR010000012.1"/>
</dbReference>
<gene>
    <name evidence="1" type="ORF">OJ996_20630</name>
</gene>
<comment type="caution">
    <text evidence="1">The sequence shown here is derived from an EMBL/GenBank/DDBJ whole genome shotgun (WGS) entry which is preliminary data.</text>
</comment>
<proteinExistence type="predicted"/>
<dbReference type="InterPro" id="IPR009003">
    <property type="entry name" value="Peptidase_S1_PA"/>
</dbReference>
<sequence>MGRKLLSFAALVGVGTTVLIGVVAGQADVNAFTKSLRAEVDSRTKGKVASPETMNVFSSKDHVRGKYVRNPKLWCADLVPQLTGCAAWKPPKEYAGELFGGVMITPRHILFCRHSHPAWDGGWMKVQPQIIRFVTADSKTVDMKLIANADAKDPDLDLCVGLLHEDVPQNIHIVPIMPRMTKSLLQKLADNKIQDLAVSQANTRPDGRKHEAMVYTSDSGRNALASGPWGHSIYAGDSGTPRFYLTKAGLGLHQITGAGSVHDNLSRVEALIEACDDSAIARGVLKKRTGLKPKILNVTVPSP</sequence>
<evidence type="ECO:0000313" key="2">
    <source>
        <dbReference type="Proteomes" id="UP001165653"/>
    </source>
</evidence>
<dbReference type="EMBL" id="JAPDDR010000012">
    <property type="protein sequence ID" value="MCW1916006.1"/>
    <property type="molecule type" value="Genomic_DNA"/>
</dbReference>
<name>A0ABT3G926_9BACT</name>